<sequence length="85" mass="10156">MVKIDKWKQQVIKNALRELENDHSRMQRQRIERCLAEWRTDTDRETTIIGQPSREAIQEKTFQEILNEIKKRADRMSTLECGDPA</sequence>
<organism evidence="1 2">
    <name type="scientific">Candidatus Competibacter denitrificans Run_A_D11</name>
    <dbReference type="NCBI Taxonomy" id="1400863"/>
    <lineage>
        <taxon>Bacteria</taxon>
        <taxon>Pseudomonadati</taxon>
        <taxon>Pseudomonadota</taxon>
        <taxon>Gammaproteobacteria</taxon>
        <taxon>Candidatus Competibacteraceae</taxon>
        <taxon>Candidatus Competibacter</taxon>
    </lineage>
</organism>
<keyword evidence="2" id="KW-1185">Reference proteome</keyword>
<evidence type="ECO:0000313" key="1">
    <source>
        <dbReference type="EMBL" id="CDI02496.1"/>
    </source>
</evidence>
<comment type="caution">
    <text evidence="1">The sequence shown here is derived from an EMBL/GenBank/DDBJ whole genome shotgun (WGS) entry which is preliminary data.</text>
</comment>
<dbReference type="RefSeq" id="WP_048672768.1">
    <property type="nucleotide sequence ID" value="NZ_CBTJ020000038.1"/>
</dbReference>
<protein>
    <submittedName>
        <fullName evidence="1">Uncharacterized protein</fullName>
    </submittedName>
</protein>
<reference evidence="1" key="2">
    <citation type="submission" date="2014-03" db="EMBL/GenBank/DDBJ databases">
        <title>Candidatus Competibacter-lineage genomes retrieved from metagenomes reveal functional metabolic diversity.</title>
        <authorList>
            <person name="McIlroy S.J."/>
            <person name="Albertsen M."/>
            <person name="Andresen E.K."/>
            <person name="Saunders A.M."/>
            <person name="Kristiansen R."/>
            <person name="Stokholm-Bjerregaard M."/>
            <person name="Nielsen K.L."/>
            <person name="Nielsen P.H."/>
        </authorList>
    </citation>
    <scope>NUCLEOTIDE SEQUENCE</scope>
    <source>
        <strain evidence="1">Run_A_D11</strain>
    </source>
</reference>
<accession>W6M3Y4</accession>
<evidence type="ECO:0000313" key="2">
    <source>
        <dbReference type="Proteomes" id="UP000035760"/>
    </source>
</evidence>
<reference evidence="1" key="1">
    <citation type="submission" date="2013-07" db="EMBL/GenBank/DDBJ databases">
        <authorList>
            <person name="McIlroy S."/>
        </authorList>
    </citation>
    <scope>NUCLEOTIDE SEQUENCE [LARGE SCALE GENOMIC DNA]</scope>
    <source>
        <strain evidence="1">Run_A_D11</strain>
    </source>
</reference>
<gene>
    <name evidence="1" type="ORF">BN873_310015</name>
</gene>
<dbReference type="AlphaFoldDB" id="W6M3Y4"/>
<dbReference type="STRING" id="1400863.BN873_310015"/>
<name>W6M3Y4_9GAMM</name>
<proteinExistence type="predicted"/>
<dbReference type="EMBL" id="CBTJ020000038">
    <property type="protein sequence ID" value="CDI02496.1"/>
    <property type="molecule type" value="Genomic_DNA"/>
</dbReference>
<dbReference type="Proteomes" id="UP000035760">
    <property type="component" value="Unassembled WGS sequence"/>
</dbReference>